<dbReference type="FunCoup" id="Q6CC93">
    <property type="interactions" value="175"/>
</dbReference>
<dbReference type="InterPro" id="IPR043138">
    <property type="entry name" value="GGT_lsub"/>
</dbReference>
<dbReference type="MEROPS" id="T03.011"/>
<keyword evidence="8" id="KW-0012">Acyltransferase</keyword>
<dbReference type="SUPFAM" id="SSF56235">
    <property type="entry name" value="N-terminal nucleophile aminohydrolases (Ntn hydrolases)"/>
    <property type="match status" value="1"/>
</dbReference>
<evidence type="ECO:0000256" key="5">
    <source>
        <dbReference type="ARBA" id="ARBA00047417"/>
    </source>
</evidence>
<feature type="signal peptide" evidence="9">
    <location>
        <begin position="1"/>
        <end position="21"/>
    </location>
</feature>
<feature type="binding site" evidence="7">
    <location>
        <position position="145"/>
    </location>
    <ligand>
        <name>L-glutamate</name>
        <dbReference type="ChEBI" id="CHEBI:29985"/>
    </ligand>
</feature>
<evidence type="ECO:0000256" key="8">
    <source>
        <dbReference type="RuleBase" id="RU368068"/>
    </source>
</evidence>
<comment type="catalytic activity">
    <reaction evidence="2 8">
        <text>glutathione + H2O = L-cysteinylglycine + L-glutamate</text>
        <dbReference type="Rhea" id="RHEA:28807"/>
        <dbReference type="ChEBI" id="CHEBI:15377"/>
        <dbReference type="ChEBI" id="CHEBI:29985"/>
        <dbReference type="ChEBI" id="CHEBI:57925"/>
        <dbReference type="ChEBI" id="CHEBI:61694"/>
        <dbReference type="EC" id="3.4.19.13"/>
    </reaction>
</comment>
<name>Q6CC93_YARLI</name>
<dbReference type="EMBL" id="CR382129">
    <property type="protein sequence ID" value="CAG82029.1"/>
    <property type="molecule type" value="Genomic_DNA"/>
</dbReference>
<evidence type="ECO:0000256" key="1">
    <source>
        <dbReference type="ARBA" id="ARBA00001049"/>
    </source>
</evidence>
<dbReference type="VEuPathDB" id="FungiDB:YALI0_C11363g"/>
<comment type="catalytic activity">
    <reaction evidence="1 8">
        <text>an S-substituted glutathione + H2O = an S-substituted L-cysteinylglycine + L-glutamate</text>
        <dbReference type="Rhea" id="RHEA:59468"/>
        <dbReference type="ChEBI" id="CHEBI:15377"/>
        <dbReference type="ChEBI" id="CHEBI:29985"/>
        <dbReference type="ChEBI" id="CHEBI:90779"/>
        <dbReference type="ChEBI" id="CHEBI:143103"/>
        <dbReference type="EC" id="3.4.19.13"/>
    </reaction>
</comment>
<dbReference type="UniPathway" id="UPA00204"/>
<feature type="chain" id="PRO_5004271400" description="Glutathione hydrolase" evidence="9">
    <location>
        <begin position="22"/>
        <end position="658"/>
    </location>
</feature>
<keyword evidence="11" id="KW-1185">Reference proteome</keyword>
<dbReference type="GO" id="GO:0103068">
    <property type="term" value="F:leukotriene C4 gamma-glutamyl transferase activity"/>
    <property type="evidence" value="ECO:0007669"/>
    <property type="project" value="UniProtKB-EC"/>
</dbReference>
<organism evidence="10 11">
    <name type="scientific">Yarrowia lipolytica (strain CLIB 122 / E 150)</name>
    <name type="common">Yeast</name>
    <name type="synonym">Candida lipolytica</name>
    <dbReference type="NCBI Taxonomy" id="284591"/>
    <lineage>
        <taxon>Eukaryota</taxon>
        <taxon>Fungi</taxon>
        <taxon>Dikarya</taxon>
        <taxon>Ascomycota</taxon>
        <taxon>Saccharomycotina</taxon>
        <taxon>Dipodascomycetes</taxon>
        <taxon>Dipodascales</taxon>
        <taxon>Dipodascales incertae sedis</taxon>
        <taxon>Yarrowia</taxon>
    </lineage>
</organism>
<evidence type="ECO:0000256" key="4">
    <source>
        <dbReference type="ARBA" id="ARBA00009381"/>
    </source>
</evidence>
<keyword evidence="8" id="KW-0378">Hydrolase</keyword>
<dbReference type="GO" id="GO:0036374">
    <property type="term" value="F:glutathione hydrolase activity"/>
    <property type="evidence" value="ECO:0000318"/>
    <property type="project" value="GO_Central"/>
</dbReference>
<feature type="binding site" evidence="7">
    <location>
        <begin position="486"/>
        <end position="488"/>
    </location>
    <ligand>
        <name>L-glutamate</name>
        <dbReference type="ChEBI" id="CHEBI:29985"/>
    </ligand>
</feature>
<evidence type="ECO:0000313" key="10">
    <source>
        <dbReference type="EMBL" id="CAG82029.1"/>
    </source>
</evidence>
<dbReference type="Proteomes" id="UP000001300">
    <property type="component" value="Chromosome C"/>
</dbReference>
<comment type="catalytic activity">
    <reaction evidence="5 8">
        <text>an N-terminal (5-L-glutamyl)-[peptide] + an alpha-amino acid = 5-L-glutamyl amino acid + an N-terminal L-alpha-aminoacyl-[peptide]</text>
        <dbReference type="Rhea" id="RHEA:23904"/>
        <dbReference type="Rhea" id="RHEA-COMP:9780"/>
        <dbReference type="Rhea" id="RHEA-COMP:9795"/>
        <dbReference type="ChEBI" id="CHEBI:77644"/>
        <dbReference type="ChEBI" id="CHEBI:78597"/>
        <dbReference type="ChEBI" id="CHEBI:78599"/>
        <dbReference type="ChEBI" id="CHEBI:78608"/>
        <dbReference type="EC" id="2.3.2.2"/>
    </reaction>
</comment>
<reference evidence="10 11" key="1">
    <citation type="journal article" date="2004" name="Nature">
        <title>Genome evolution in yeasts.</title>
        <authorList>
            <consortium name="Genolevures"/>
            <person name="Dujon B."/>
            <person name="Sherman D."/>
            <person name="Fischer G."/>
            <person name="Durrens P."/>
            <person name="Casaregola S."/>
            <person name="Lafontaine I."/>
            <person name="de Montigny J."/>
            <person name="Marck C."/>
            <person name="Neuveglise C."/>
            <person name="Talla E."/>
            <person name="Goffard N."/>
            <person name="Frangeul L."/>
            <person name="Aigle M."/>
            <person name="Anthouard V."/>
            <person name="Babour A."/>
            <person name="Barbe V."/>
            <person name="Barnay S."/>
            <person name="Blanchin S."/>
            <person name="Beckerich J.M."/>
            <person name="Beyne E."/>
            <person name="Bleykasten C."/>
            <person name="Boisrame A."/>
            <person name="Boyer J."/>
            <person name="Cattolico L."/>
            <person name="Confanioleri F."/>
            <person name="de Daruvar A."/>
            <person name="Despons L."/>
            <person name="Fabre E."/>
            <person name="Fairhead C."/>
            <person name="Ferry-Dumazet H."/>
            <person name="Groppi A."/>
            <person name="Hantraye F."/>
            <person name="Hennequin C."/>
            <person name="Jauniaux N."/>
            <person name="Joyet P."/>
            <person name="Kachouri R."/>
            <person name="Kerrest A."/>
            <person name="Koszul R."/>
            <person name="Lemaire M."/>
            <person name="Lesur I."/>
            <person name="Ma L."/>
            <person name="Muller H."/>
            <person name="Nicaud J.M."/>
            <person name="Nikolski M."/>
            <person name="Oztas S."/>
            <person name="Ozier-Kalogeropoulos O."/>
            <person name="Pellenz S."/>
            <person name="Potier S."/>
            <person name="Richard G.F."/>
            <person name="Straub M.L."/>
            <person name="Suleau A."/>
            <person name="Swennene D."/>
            <person name="Tekaia F."/>
            <person name="Wesolowski-Louvel M."/>
            <person name="Westhof E."/>
            <person name="Wirth B."/>
            <person name="Zeniou-Meyer M."/>
            <person name="Zivanovic I."/>
            <person name="Bolotin-Fukuhara M."/>
            <person name="Thierry A."/>
            <person name="Bouchier C."/>
            <person name="Caudron B."/>
            <person name="Scarpelli C."/>
            <person name="Gaillardin C."/>
            <person name="Weissenbach J."/>
            <person name="Wincker P."/>
            <person name="Souciet J.L."/>
        </authorList>
    </citation>
    <scope>NUCLEOTIDE SEQUENCE [LARGE SCALE GENOMIC DNA]</scope>
    <source>
        <strain evidence="11">CLIB 122 / E 150</strain>
    </source>
</reference>
<dbReference type="PRINTS" id="PR01210">
    <property type="entry name" value="GGTRANSPTASE"/>
</dbReference>
<dbReference type="InterPro" id="IPR000101">
    <property type="entry name" value="GGT_peptidase"/>
</dbReference>
<keyword evidence="8" id="KW-0808">Transferase</keyword>
<feature type="binding site" evidence="7">
    <location>
        <position position="562"/>
    </location>
    <ligand>
        <name>L-glutamate</name>
        <dbReference type="ChEBI" id="CHEBI:29985"/>
    </ligand>
</feature>
<feature type="active site" description="Nucleophile" evidence="6">
    <location>
        <position position="468"/>
    </location>
</feature>
<dbReference type="InterPro" id="IPR029055">
    <property type="entry name" value="Ntn_hydrolases_N"/>
</dbReference>
<dbReference type="EC" id="2.3.2.2" evidence="8"/>
<protein>
    <recommendedName>
        <fullName evidence="8">Glutathione hydrolase</fullName>
        <ecNumber evidence="8">2.3.2.2</ecNumber>
        <ecNumber evidence="8">3.4.19.13</ecNumber>
    </recommendedName>
    <alternativeName>
        <fullName evidence="8">Gamma-glutamyltransferase</fullName>
    </alternativeName>
    <alternativeName>
        <fullName evidence="8">Gamma-glutamyltranspeptidase</fullName>
    </alternativeName>
</protein>
<comment type="function">
    <text evidence="8">Cleaves the gamma-glutamyl peptide bond of glutathione and glutathione conjugates.</text>
</comment>
<dbReference type="Gene3D" id="3.60.20.40">
    <property type="match status" value="1"/>
</dbReference>
<evidence type="ECO:0000256" key="7">
    <source>
        <dbReference type="PIRSR" id="PIRSR600101-2"/>
    </source>
</evidence>
<dbReference type="KEGG" id="yli:2909422"/>
<dbReference type="PANTHER" id="PTHR11686:SF9">
    <property type="entry name" value="RE13973P"/>
    <property type="match status" value="1"/>
</dbReference>
<comment type="similarity">
    <text evidence="4">Belongs to the gamma-glutamyltransferase family.</text>
</comment>
<dbReference type="GO" id="GO:0000324">
    <property type="term" value="C:fungal-type vacuole"/>
    <property type="evidence" value="ECO:0000318"/>
    <property type="project" value="GO_Central"/>
</dbReference>
<feature type="binding site" evidence="7">
    <location>
        <begin position="538"/>
        <end position="539"/>
    </location>
    <ligand>
        <name>L-glutamate</name>
        <dbReference type="ChEBI" id="CHEBI:29985"/>
    </ligand>
</feature>
<dbReference type="InterPro" id="IPR043137">
    <property type="entry name" value="GGT_ssub_C"/>
</dbReference>
<accession>Q6CC93</accession>
<gene>
    <name evidence="10" type="ORF">YALI0_C11363g</name>
</gene>
<comment type="pathway">
    <text evidence="3 8">Sulfur metabolism; glutathione metabolism.</text>
</comment>
<dbReference type="STRING" id="284591.Q6CC93"/>
<proteinExistence type="inferred from homology"/>
<dbReference type="PANTHER" id="PTHR11686">
    <property type="entry name" value="GAMMA GLUTAMYL TRANSPEPTIDASE"/>
    <property type="match status" value="1"/>
</dbReference>
<evidence type="ECO:0000256" key="2">
    <source>
        <dbReference type="ARBA" id="ARBA00001089"/>
    </source>
</evidence>
<evidence type="ECO:0000256" key="6">
    <source>
        <dbReference type="PIRSR" id="PIRSR600101-1"/>
    </source>
</evidence>
<sequence>MITAALVGVVLYSCLLISTHSEIQILPTTSGWQPGDQHANYYKKSRQDGLLHTTDKKINIPLRKGTYTPSRKRLEVRSKAAVSCDVPQCSTMGTDILRRGGSAVDASITVALCIGSVNGFSSGIGGGGFMVVKDAKTRDLSFDFRETAPLAASKDMFKDDPKKAQFGGLAVAIPGEVHGLYEAYKRYTSGVLSWKELFEPVIELNERGWTVDKAFELALEVTEDDLSAYGNGDWSWLYVDTPSTNASPFKARPLKSGDVLARKALAETLTLIANNGSSAIFYDPKGPIAPKLVDAINRAGGVASLEDFEQYQTIVEEPVRGEFYGREVLVANNPSSGPALVVGLNIIDELDKKEREKDTNAPGRCVGILKKTANWFRQGFSLLGLATNGLIPRDSNPISIQRLTEAMKYTSSARTELGDPADVSNKKRVEYLLTQDWTDKAVNNISDYHTRPWEDYQPAYEVSDSAGTAHFSVLDENGMAVSMTTTVNLLFGSLVYDHVTGVILNSEMDDFSIPSRDNAYELRPSIYNYIAPGKRPLSSTTPTIVYNKKTDHVELVLGAAGGSRIVTCVLQAIVRKYSYGLSLLQTVAFPRLHHQLIPEIAYVEIGGRKSIGQALKARGHGVEYWIPRSVMNAVSREDNGEIHAVADYWRKGGGSDGY</sequence>
<evidence type="ECO:0000256" key="3">
    <source>
        <dbReference type="ARBA" id="ARBA00005115"/>
    </source>
</evidence>
<dbReference type="OrthoDB" id="1081007at2759"/>
<dbReference type="OMA" id="ICGMGPP"/>
<evidence type="ECO:0000256" key="9">
    <source>
        <dbReference type="SAM" id="SignalP"/>
    </source>
</evidence>
<feature type="binding site" evidence="7">
    <location>
        <position position="510"/>
    </location>
    <ligand>
        <name>L-glutamate</name>
        <dbReference type="ChEBI" id="CHEBI:29985"/>
    </ligand>
</feature>
<dbReference type="AlphaFoldDB" id="Q6CC93"/>
<dbReference type="Gene3D" id="1.10.246.130">
    <property type="match status" value="1"/>
</dbReference>
<dbReference type="Pfam" id="PF01019">
    <property type="entry name" value="G_glu_transpept"/>
    <property type="match status" value="1"/>
</dbReference>
<dbReference type="HOGENOM" id="CLU_014813_4_0_1"/>
<evidence type="ECO:0000313" key="11">
    <source>
        <dbReference type="Proteomes" id="UP000001300"/>
    </source>
</evidence>
<dbReference type="GO" id="GO:0005886">
    <property type="term" value="C:plasma membrane"/>
    <property type="evidence" value="ECO:0000318"/>
    <property type="project" value="GO_Central"/>
</dbReference>
<dbReference type="GO" id="GO:0006751">
    <property type="term" value="P:glutathione catabolic process"/>
    <property type="evidence" value="ECO:0000318"/>
    <property type="project" value="GO_Central"/>
</dbReference>
<dbReference type="InParanoid" id="Q6CC93"/>
<dbReference type="EC" id="3.4.19.13" evidence="8"/>
<keyword evidence="9" id="KW-0732">Signal</keyword>
<dbReference type="FunFam" id="3.60.20.40:FF:000001">
    <property type="entry name" value="Gamma-glutamyltranspeptidase 1"/>
    <property type="match status" value="1"/>
</dbReference>